<evidence type="ECO:0000313" key="2">
    <source>
        <dbReference type="Proteomes" id="UP000276133"/>
    </source>
</evidence>
<protein>
    <submittedName>
        <fullName evidence="1">Uncharacterized protein</fullName>
    </submittedName>
</protein>
<sequence>YETELNCSLNPISQYFNLSSNVFNVKIGQIEFQIGYSVSFDDSIRNTTFSLTCNANSIPLLNKQYDPAFALVDIKKMLGSFFFVESSFCFSQDLISSVKDEKLGSFSSIQI</sequence>
<comment type="caution">
    <text evidence="1">The sequence shown here is derived from an EMBL/GenBank/DDBJ whole genome shotgun (WGS) entry which is preliminary data.</text>
</comment>
<gene>
    <name evidence="1" type="ORF">BpHYR1_021883</name>
</gene>
<dbReference type="Proteomes" id="UP000276133">
    <property type="component" value="Unassembled WGS sequence"/>
</dbReference>
<evidence type="ECO:0000313" key="1">
    <source>
        <dbReference type="EMBL" id="RNA01780.1"/>
    </source>
</evidence>
<feature type="non-terminal residue" evidence="1">
    <location>
        <position position="1"/>
    </location>
</feature>
<accession>A0A3M7PRU9</accession>
<dbReference type="AlphaFoldDB" id="A0A3M7PRU9"/>
<dbReference type="EMBL" id="REGN01009173">
    <property type="protein sequence ID" value="RNA01780.1"/>
    <property type="molecule type" value="Genomic_DNA"/>
</dbReference>
<keyword evidence="2" id="KW-1185">Reference proteome</keyword>
<organism evidence="1 2">
    <name type="scientific">Brachionus plicatilis</name>
    <name type="common">Marine rotifer</name>
    <name type="synonym">Brachionus muelleri</name>
    <dbReference type="NCBI Taxonomy" id="10195"/>
    <lineage>
        <taxon>Eukaryota</taxon>
        <taxon>Metazoa</taxon>
        <taxon>Spiralia</taxon>
        <taxon>Gnathifera</taxon>
        <taxon>Rotifera</taxon>
        <taxon>Eurotatoria</taxon>
        <taxon>Monogononta</taxon>
        <taxon>Pseudotrocha</taxon>
        <taxon>Ploima</taxon>
        <taxon>Brachionidae</taxon>
        <taxon>Brachionus</taxon>
    </lineage>
</organism>
<name>A0A3M7PRU9_BRAPC</name>
<proteinExistence type="predicted"/>
<reference evidence="1 2" key="1">
    <citation type="journal article" date="2018" name="Sci. Rep.">
        <title>Genomic signatures of local adaptation to the degree of environmental predictability in rotifers.</title>
        <authorList>
            <person name="Franch-Gras L."/>
            <person name="Hahn C."/>
            <person name="Garcia-Roger E.M."/>
            <person name="Carmona M.J."/>
            <person name="Serra M."/>
            <person name="Gomez A."/>
        </authorList>
    </citation>
    <scope>NUCLEOTIDE SEQUENCE [LARGE SCALE GENOMIC DNA]</scope>
    <source>
        <strain evidence="1">HYR1</strain>
    </source>
</reference>